<dbReference type="Proteomes" id="UP001310387">
    <property type="component" value="Unassembled WGS sequence"/>
</dbReference>
<dbReference type="RefSeq" id="WP_332900741.1">
    <property type="nucleotide sequence ID" value="NZ_JBAGLP010000099.1"/>
</dbReference>
<evidence type="ECO:0000256" key="1">
    <source>
        <dbReference type="SAM" id="Phobius"/>
    </source>
</evidence>
<protein>
    <submittedName>
        <fullName evidence="2">Uncharacterized protein</fullName>
    </submittedName>
</protein>
<proteinExistence type="predicted"/>
<reference evidence="2" key="2">
    <citation type="submission" date="2024-02" db="EMBL/GenBank/DDBJ databases">
        <authorList>
            <person name="Prathaban M."/>
            <person name="Mythili R."/>
            <person name="Sharmila Devi N."/>
            <person name="Sobanaa M."/>
            <person name="Prathiviraj R."/>
            <person name="Selvin J."/>
        </authorList>
    </citation>
    <scope>NUCLEOTIDE SEQUENCE</scope>
    <source>
        <strain evidence="2">MP1014</strain>
    </source>
</reference>
<accession>A0ABU7Z373</accession>
<evidence type="ECO:0000313" key="3">
    <source>
        <dbReference type="Proteomes" id="UP001310387"/>
    </source>
</evidence>
<reference evidence="2" key="1">
    <citation type="journal article" date="2024" name="Antonie Van Leeuwenhoek">
        <title>Isoptericola haloaureus sp. nov., a dimorphic actinobacterium isolated from mangrove sediments of southeast India, implicating biosaline agricultural significance through nitrogen fixation and salt tolerance genes.</title>
        <authorList>
            <person name="Prathaban M."/>
            <person name="Prathiviraj R."/>
            <person name="Ravichandran M."/>
            <person name="Natarajan S.D."/>
            <person name="Sobanaa M."/>
            <person name="Hari Krishna Kumar S."/>
            <person name="Chandrasekar V."/>
            <person name="Selvin J."/>
        </authorList>
    </citation>
    <scope>NUCLEOTIDE SEQUENCE</scope>
    <source>
        <strain evidence="2">MP1014</strain>
    </source>
</reference>
<comment type="caution">
    <text evidence="2">The sequence shown here is derived from an EMBL/GenBank/DDBJ whole genome shotgun (WGS) entry which is preliminary data.</text>
</comment>
<feature type="transmembrane region" description="Helical" evidence="1">
    <location>
        <begin position="62"/>
        <end position="85"/>
    </location>
</feature>
<dbReference type="EMBL" id="JBAGLP010000099">
    <property type="protein sequence ID" value="MEG3613867.1"/>
    <property type="molecule type" value="Genomic_DNA"/>
</dbReference>
<keyword evidence="1" id="KW-0812">Transmembrane</keyword>
<keyword evidence="1" id="KW-0472">Membrane</keyword>
<evidence type="ECO:0000313" key="2">
    <source>
        <dbReference type="EMBL" id="MEG3613867.1"/>
    </source>
</evidence>
<name>A0ABU7Z373_9MICO</name>
<keyword evidence="1" id="KW-1133">Transmembrane helix</keyword>
<keyword evidence="3" id="KW-1185">Reference proteome</keyword>
<feature type="transmembrane region" description="Helical" evidence="1">
    <location>
        <begin position="20"/>
        <end position="41"/>
    </location>
</feature>
<gene>
    <name evidence="2" type="ORF">V5O49_01885</name>
</gene>
<organism evidence="2 3">
    <name type="scientific">Isoptericola haloaureus</name>
    <dbReference type="NCBI Taxonomy" id="1542902"/>
    <lineage>
        <taxon>Bacteria</taxon>
        <taxon>Bacillati</taxon>
        <taxon>Actinomycetota</taxon>
        <taxon>Actinomycetes</taxon>
        <taxon>Micrococcales</taxon>
        <taxon>Promicromonosporaceae</taxon>
        <taxon>Isoptericola</taxon>
    </lineage>
</organism>
<sequence length="93" mass="9893">MLPVLSDPVPTDAPLGIGMLPGLAVALAFASLLGAAWSRWTHARAVHRDAKQRLPALRRARWRQWSVMTGYGVLVLAVLVVVMVVGDPGAGRG</sequence>